<dbReference type="EMBL" id="CAUEEQ010046311">
    <property type="protein sequence ID" value="CAJ0958816.1"/>
    <property type="molecule type" value="Genomic_DNA"/>
</dbReference>
<reference evidence="2" key="1">
    <citation type="submission" date="2023-07" db="EMBL/GenBank/DDBJ databases">
        <authorList>
            <person name="Stuckert A."/>
        </authorList>
    </citation>
    <scope>NUCLEOTIDE SEQUENCE</scope>
</reference>
<comment type="caution">
    <text evidence="2">The sequence shown here is derived from an EMBL/GenBank/DDBJ whole genome shotgun (WGS) entry which is preliminary data.</text>
</comment>
<evidence type="ECO:0000313" key="3">
    <source>
        <dbReference type="Proteomes" id="UP001176940"/>
    </source>
</evidence>
<sequence>MEDAPVHPRVPRVRHYSQSEETPTETFGSATEETPALPRSSSTSDILGPIAAERVKGAVPGAEHSSPPTLDPPCANTHCQEASLTQADGSIYDHLCQLTDSAELTDAEIEQGWYEDLEGRDILPCLRGLLKEQITQGDGMEKSKVRTTSVDHKTEHLDLSELCGKGEGQTVLSEGPQVDSSAGLEEHVTRRSGGLKVPGRSRDVHVRIQADGKVTESRSVLDQGDRRRGLFRQAAAEDDEVPELQTSPPPQSLGGEHGANIKNLCESVTHKAKAIRRKRNTVQVSFRPSTEAVLFYNSMENKDAHWKARLRKLSGLSPNSSCVDTGKPTAYAAMGAVRLASGVSPTGIDQHDLPYPPSHKEPSRTRPRSSSQERASSHASLGGVYKSVVHALSKPKASVSLQKQQRTAAEAPLRDLYGHVMGYFGRKAAATKEDLAPQISALNSEINSSSNIPDLMDEFIAERLRSGAVPNLTRRGSSPGSLEVPKDLPDPLNKHGQMRPADDPGVPSEWTSPASAASSDLQSSDSHSDSFNAFQYDGRKFEVEAGFPFGSDSAVPTTETDSVSVQLSTEEPEVVSLTTLHIDSETSSLSQQPLCADVLVTAGIHTVPLEVIRSFLSLITQFLDFLYYRISPSPHWGTQTVGVCCCN</sequence>
<evidence type="ECO:0000313" key="2">
    <source>
        <dbReference type="EMBL" id="CAJ0958816.1"/>
    </source>
</evidence>
<evidence type="ECO:0000256" key="1">
    <source>
        <dbReference type="SAM" id="MobiDB-lite"/>
    </source>
</evidence>
<protein>
    <submittedName>
        <fullName evidence="2">Uncharacterized protein</fullName>
    </submittedName>
</protein>
<feature type="compositionally biased region" description="Basic and acidic residues" evidence="1">
    <location>
        <begin position="484"/>
        <end position="493"/>
    </location>
</feature>
<feature type="compositionally biased region" description="Polar residues" evidence="1">
    <location>
        <begin position="19"/>
        <end position="32"/>
    </location>
</feature>
<keyword evidence="3" id="KW-1185">Reference proteome</keyword>
<accession>A0ABN9M4M1</accession>
<organism evidence="2 3">
    <name type="scientific">Ranitomeya imitator</name>
    <name type="common">mimic poison frog</name>
    <dbReference type="NCBI Taxonomy" id="111125"/>
    <lineage>
        <taxon>Eukaryota</taxon>
        <taxon>Metazoa</taxon>
        <taxon>Chordata</taxon>
        <taxon>Craniata</taxon>
        <taxon>Vertebrata</taxon>
        <taxon>Euteleostomi</taxon>
        <taxon>Amphibia</taxon>
        <taxon>Batrachia</taxon>
        <taxon>Anura</taxon>
        <taxon>Neobatrachia</taxon>
        <taxon>Hyloidea</taxon>
        <taxon>Dendrobatidae</taxon>
        <taxon>Dendrobatinae</taxon>
        <taxon>Ranitomeya</taxon>
    </lineage>
</organism>
<proteinExistence type="predicted"/>
<feature type="compositionally biased region" description="Low complexity" evidence="1">
    <location>
        <begin position="368"/>
        <end position="380"/>
    </location>
</feature>
<feature type="compositionally biased region" description="Low complexity" evidence="1">
    <location>
        <begin position="512"/>
        <end position="525"/>
    </location>
</feature>
<feature type="region of interest" description="Disordered" evidence="1">
    <location>
        <begin position="1"/>
        <end position="44"/>
    </location>
</feature>
<feature type="region of interest" description="Disordered" evidence="1">
    <location>
        <begin position="233"/>
        <end position="256"/>
    </location>
</feature>
<feature type="region of interest" description="Disordered" evidence="1">
    <location>
        <begin position="174"/>
        <end position="198"/>
    </location>
</feature>
<feature type="region of interest" description="Disordered" evidence="1">
    <location>
        <begin position="343"/>
        <end position="380"/>
    </location>
</feature>
<name>A0ABN9M4M1_9NEOB</name>
<gene>
    <name evidence="2" type="ORF">RIMI_LOCUS16525919</name>
</gene>
<feature type="region of interest" description="Disordered" evidence="1">
    <location>
        <begin position="470"/>
        <end position="529"/>
    </location>
</feature>
<dbReference type="Proteomes" id="UP001176940">
    <property type="component" value="Unassembled WGS sequence"/>
</dbReference>